<dbReference type="EMBL" id="FOYL01000008">
    <property type="protein sequence ID" value="SFR24965.1"/>
    <property type="molecule type" value="Genomic_DNA"/>
</dbReference>
<feature type="modified residue" description="4-aspartylphosphate" evidence="5">
    <location>
        <position position="54"/>
    </location>
</feature>
<dbReference type="PROSITE" id="PS50043">
    <property type="entry name" value="HTH_LUXR_2"/>
    <property type="match status" value="1"/>
</dbReference>
<keyword evidence="4" id="KW-0804">Transcription</keyword>
<dbReference type="SMART" id="SM00421">
    <property type="entry name" value="HTH_LUXR"/>
    <property type="match status" value="1"/>
</dbReference>
<dbReference type="OrthoDB" id="9808843at2"/>
<evidence type="ECO:0000313" key="8">
    <source>
        <dbReference type="EMBL" id="SFR24965.1"/>
    </source>
</evidence>
<feature type="domain" description="HTH luxR-type" evidence="6">
    <location>
        <begin position="145"/>
        <end position="210"/>
    </location>
</feature>
<dbReference type="STRING" id="84724.SAMN04488564_108162"/>
<evidence type="ECO:0000313" key="9">
    <source>
        <dbReference type="Proteomes" id="UP000198583"/>
    </source>
</evidence>
<dbReference type="InterPro" id="IPR000792">
    <property type="entry name" value="Tscrpt_reg_LuxR_C"/>
</dbReference>
<accession>A0A1I6F4P3</accession>
<organism evidence="8 9">
    <name type="scientific">Lentzea waywayandensis</name>
    <dbReference type="NCBI Taxonomy" id="84724"/>
    <lineage>
        <taxon>Bacteria</taxon>
        <taxon>Bacillati</taxon>
        <taxon>Actinomycetota</taxon>
        <taxon>Actinomycetes</taxon>
        <taxon>Pseudonocardiales</taxon>
        <taxon>Pseudonocardiaceae</taxon>
        <taxon>Lentzea</taxon>
    </lineage>
</organism>
<evidence type="ECO:0000259" key="6">
    <source>
        <dbReference type="PROSITE" id="PS50043"/>
    </source>
</evidence>
<protein>
    <submittedName>
        <fullName evidence="8">DNA-binding response regulator, NarL/FixJ family, contains REC and HTH domains</fullName>
    </submittedName>
</protein>
<dbReference type="AlphaFoldDB" id="A0A1I6F4P3"/>
<dbReference type="RefSeq" id="WP_093601021.1">
    <property type="nucleotide sequence ID" value="NZ_FOYL01000008.1"/>
</dbReference>
<evidence type="ECO:0000256" key="4">
    <source>
        <dbReference type="ARBA" id="ARBA00023163"/>
    </source>
</evidence>
<dbReference type="InterPro" id="IPR001789">
    <property type="entry name" value="Sig_transdc_resp-reg_receiver"/>
</dbReference>
<dbReference type="GO" id="GO:0006355">
    <property type="term" value="P:regulation of DNA-templated transcription"/>
    <property type="evidence" value="ECO:0007669"/>
    <property type="project" value="InterPro"/>
</dbReference>
<keyword evidence="3 8" id="KW-0238">DNA-binding</keyword>
<feature type="domain" description="Response regulatory" evidence="7">
    <location>
        <begin position="3"/>
        <end position="120"/>
    </location>
</feature>
<gene>
    <name evidence="8" type="ORF">SAMN04488564_108162</name>
</gene>
<dbReference type="SMART" id="SM00448">
    <property type="entry name" value="REC"/>
    <property type="match status" value="1"/>
</dbReference>
<dbReference type="GO" id="GO:0003677">
    <property type="term" value="F:DNA binding"/>
    <property type="evidence" value="ECO:0007669"/>
    <property type="project" value="UniProtKB-KW"/>
</dbReference>
<sequence>MIRVVVADDQPLVRVGFVTFLGAQPGIEIVGEAGDGAESVRVISETVPDVVLMDVRMPAFDGIEATRRIATMFGSRIAVIILTTFDFDEYVFSALRAGASGFLLKDTRPEDLVQAVRAVASGDALLAPAVTKRLIKEFVRGPAVGLGELDALTKRENEIMVLVARGLSNSEIAERCHLSEATVKTHVNRLMNKLELSSRAQVVVAAYEAGLVVPSRFSG</sequence>
<dbReference type="Proteomes" id="UP000198583">
    <property type="component" value="Unassembled WGS sequence"/>
</dbReference>
<evidence type="ECO:0000256" key="5">
    <source>
        <dbReference type="PROSITE-ProRule" id="PRU00169"/>
    </source>
</evidence>
<dbReference type="InterPro" id="IPR011006">
    <property type="entry name" value="CheY-like_superfamily"/>
</dbReference>
<dbReference type="PROSITE" id="PS00622">
    <property type="entry name" value="HTH_LUXR_1"/>
    <property type="match status" value="1"/>
</dbReference>
<evidence type="ECO:0000256" key="3">
    <source>
        <dbReference type="ARBA" id="ARBA00023125"/>
    </source>
</evidence>
<dbReference type="GO" id="GO:0000160">
    <property type="term" value="P:phosphorelay signal transduction system"/>
    <property type="evidence" value="ECO:0007669"/>
    <property type="project" value="InterPro"/>
</dbReference>
<dbReference type="CDD" id="cd17535">
    <property type="entry name" value="REC_NarL-like"/>
    <property type="match status" value="1"/>
</dbReference>
<dbReference type="InterPro" id="IPR058245">
    <property type="entry name" value="NreC/VraR/RcsB-like_REC"/>
</dbReference>
<dbReference type="SUPFAM" id="SSF52172">
    <property type="entry name" value="CheY-like"/>
    <property type="match status" value="1"/>
</dbReference>
<evidence type="ECO:0000256" key="2">
    <source>
        <dbReference type="ARBA" id="ARBA00023015"/>
    </source>
</evidence>
<keyword evidence="1 5" id="KW-0597">Phosphoprotein</keyword>
<evidence type="ECO:0000256" key="1">
    <source>
        <dbReference type="ARBA" id="ARBA00022553"/>
    </source>
</evidence>
<keyword evidence="2" id="KW-0805">Transcription regulation</keyword>
<proteinExistence type="predicted"/>
<dbReference type="InterPro" id="IPR039420">
    <property type="entry name" value="WalR-like"/>
</dbReference>
<dbReference type="PRINTS" id="PR00038">
    <property type="entry name" value="HTHLUXR"/>
</dbReference>
<dbReference type="Gene3D" id="3.40.50.2300">
    <property type="match status" value="1"/>
</dbReference>
<dbReference type="InterPro" id="IPR016032">
    <property type="entry name" value="Sig_transdc_resp-reg_C-effctor"/>
</dbReference>
<dbReference type="Pfam" id="PF00072">
    <property type="entry name" value="Response_reg"/>
    <property type="match status" value="1"/>
</dbReference>
<dbReference type="SUPFAM" id="SSF46894">
    <property type="entry name" value="C-terminal effector domain of the bipartite response regulators"/>
    <property type="match status" value="1"/>
</dbReference>
<reference evidence="9" key="1">
    <citation type="submission" date="2016-10" db="EMBL/GenBank/DDBJ databases">
        <authorList>
            <person name="Varghese N."/>
            <person name="Submissions S."/>
        </authorList>
    </citation>
    <scope>NUCLEOTIDE SEQUENCE [LARGE SCALE GENOMIC DNA]</scope>
    <source>
        <strain evidence="9">DSM 44232</strain>
    </source>
</reference>
<name>A0A1I6F4P3_9PSEU</name>
<evidence type="ECO:0000259" key="7">
    <source>
        <dbReference type="PROSITE" id="PS50110"/>
    </source>
</evidence>
<dbReference type="PANTHER" id="PTHR43214">
    <property type="entry name" value="TWO-COMPONENT RESPONSE REGULATOR"/>
    <property type="match status" value="1"/>
</dbReference>
<dbReference type="PROSITE" id="PS50110">
    <property type="entry name" value="RESPONSE_REGULATORY"/>
    <property type="match status" value="1"/>
</dbReference>
<keyword evidence="9" id="KW-1185">Reference proteome</keyword>
<dbReference type="CDD" id="cd06170">
    <property type="entry name" value="LuxR_C_like"/>
    <property type="match status" value="1"/>
</dbReference>
<dbReference type="PANTHER" id="PTHR43214:SF24">
    <property type="entry name" value="TRANSCRIPTIONAL REGULATORY PROTEIN NARL-RELATED"/>
    <property type="match status" value="1"/>
</dbReference>
<dbReference type="Pfam" id="PF00196">
    <property type="entry name" value="GerE"/>
    <property type="match status" value="1"/>
</dbReference>